<name>A0AAE0YSF4_9GAST</name>
<evidence type="ECO:0000313" key="2">
    <source>
        <dbReference type="Proteomes" id="UP001283361"/>
    </source>
</evidence>
<dbReference type="EMBL" id="JAWDGP010005558">
    <property type="protein sequence ID" value="KAK3756085.1"/>
    <property type="molecule type" value="Genomic_DNA"/>
</dbReference>
<gene>
    <name evidence="1" type="ORF">RRG08_017304</name>
</gene>
<accession>A0AAE0YSF4</accession>
<dbReference type="Proteomes" id="UP001283361">
    <property type="component" value="Unassembled WGS sequence"/>
</dbReference>
<organism evidence="1 2">
    <name type="scientific">Elysia crispata</name>
    <name type="common">lettuce slug</name>
    <dbReference type="NCBI Taxonomy" id="231223"/>
    <lineage>
        <taxon>Eukaryota</taxon>
        <taxon>Metazoa</taxon>
        <taxon>Spiralia</taxon>
        <taxon>Lophotrochozoa</taxon>
        <taxon>Mollusca</taxon>
        <taxon>Gastropoda</taxon>
        <taxon>Heterobranchia</taxon>
        <taxon>Euthyneura</taxon>
        <taxon>Panpulmonata</taxon>
        <taxon>Sacoglossa</taxon>
        <taxon>Placobranchoidea</taxon>
        <taxon>Plakobranchidae</taxon>
        <taxon>Elysia</taxon>
    </lineage>
</organism>
<comment type="caution">
    <text evidence="1">The sequence shown here is derived from an EMBL/GenBank/DDBJ whole genome shotgun (WGS) entry which is preliminary data.</text>
</comment>
<protein>
    <submittedName>
        <fullName evidence="1">Uncharacterized protein</fullName>
    </submittedName>
</protein>
<proteinExistence type="predicted"/>
<reference evidence="1" key="1">
    <citation type="journal article" date="2023" name="G3 (Bethesda)">
        <title>A reference genome for the long-term kleptoplast-retaining sea slug Elysia crispata morphotype clarki.</title>
        <authorList>
            <person name="Eastman K.E."/>
            <person name="Pendleton A.L."/>
            <person name="Shaikh M.A."/>
            <person name="Suttiyut T."/>
            <person name="Ogas R."/>
            <person name="Tomko P."/>
            <person name="Gavelis G."/>
            <person name="Widhalm J.R."/>
            <person name="Wisecaver J.H."/>
        </authorList>
    </citation>
    <scope>NUCLEOTIDE SEQUENCE</scope>
    <source>
        <strain evidence="1">ECLA1</strain>
    </source>
</reference>
<sequence length="363" mass="42142">MVTKGIDLIIKCEDEETRSDMVTKGIDLIIKCEDEESRRDMITKWTVRNARLGRLRSVTFDPDERTALRAILWDYYQNGCFPRFVCMYYDNPALGLMRYRFSNILSWPIELHDNNICSSKNFIVPPVFGDPESKYEKTPWEIAVTKSYQLSPMPCLYPHSMPEVSAFLDDRNRSGCLTLRSRSSPRAFTIQYVDDYVDGYQDHGNYLLQSDQDSFQCVGAMTYIDTYKTVITQSSSNRQEETLCWMIVEDETIVVVNTSSCNMQTAKGIMRRDPRYMMHRKWQLNLSAASPELNRLCRIDLQDRESNWRARLAQQMEDLHEGRRSASKGAEAGAETLGVRLFESDFHAWITVLVVSVWRQVIC</sequence>
<evidence type="ECO:0000313" key="1">
    <source>
        <dbReference type="EMBL" id="KAK3756085.1"/>
    </source>
</evidence>
<keyword evidence="2" id="KW-1185">Reference proteome</keyword>
<dbReference type="AlphaFoldDB" id="A0AAE0YSF4"/>